<evidence type="ECO:0000256" key="1">
    <source>
        <dbReference type="SAM" id="SignalP"/>
    </source>
</evidence>
<keyword evidence="1" id="KW-0732">Signal</keyword>
<proteinExistence type="predicted"/>
<dbReference type="AlphaFoldDB" id="A0A165EF61"/>
<sequence length="107" mass="11816">MARWLLVVLSLCEGLASPFSSPASFHPSVECVTAITRCSDVAPRSRTQLSLAATHHVGTWKIYPWRMVSPAECTHCSVARQCVRLGQCNRQCTAIYSLPRHFASPSQ</sequence>
<dbReference type="EMBL" id="KV426144">
    <property type="protein sequence ID" value="KZV86792.1"/>
    <property type="molecule type" value="Genomic_DNA"/>
</dbReference>
<name>A0A165EF61_EXIGL</name>
<organism evidence="2 3">
    <name type="scientific">Exidia glandulosa HHB12029</name>
    <dbReference type="NCBI Taxonomy" id="1314781"/>
    <lineage>
        <taxon>Eukaryota</taxon>
        <taxon>Fungi</taxon>
        <taxon>Dikarya</taxon>
        <taxon>Basidiomycota</taxon>
        <taxon>Agaricomycotina</taxon>
        <taxon>Agaricomycetes</taxon>
        <taxon>Auriculariales</taxon>
        <taxon>Exidiaceae</taxon>
        <taxon>Exidia</taxon>
    </lineage>
</organism>
<dbReference type="Proteomes" id="UP000077266">
    <property type="component" value="Unassembled WGS sequence"/>
</dbReference>
<keyword evidence="3" id="KW-1185">Reference proteome</keyword>
<protein>
    <recommendedName>
        <fullName evidence="4">Secreted protein</fullName>
    </recommendedName>
</protein>
<evidence type="ECO:0000313" key="2">
    <source>
        <dbReference type="EMBL" id="KZV86792.1"/>
    </source>
</evidence>
<reference evidence="2 3" key="1">
    <citation type="journal article" date="2016" name="Mol. Biol. Evol.">
        <title>Comparative Genomics of Early-Diverging Mushroom-Forming Fungi Provides Insights into the Origins of Lignocellulose Decay Capabilities.</title>
        <authorList>
            <person name="Nagy L.G."/>
            <person name="Riley R."/>
            <person name="Tritt A."/>
            <person name="Adam C."/>
            <person name="Daum C."/>
            <person name="Floudas D."/>
            <person name="Sun H."/>
            <person name="Yadav J.S."/>
            <person name="Pangilinan J."/>
            <person name="Larsson K.H."/>
            <person name="Matsuura K."/>
            <person name="Barry K."/>
            <person name="Labutti K."/>
            <person name="Kuo R."/>
            <person name="Ohm R.A."/>
            <person name="Bhattacharya S.S."/>
            <person name="Shirouzu T."/>
            <person name="Yoshinaga Y."/>
            <person name="Martin F.M."/>
            <person name="Grigoriev I.V."/>
            <person name="Hibbett D.S."/>
        </authorList>
    </citation>
    <scope>NUCLEOTIDE SEQUENCE [LARGE SCALE GENOMIC DNA]</scope>
    <source>
        <strain evidence="2 3">HHB12029</strain>
    </source>
</reference>
<dbReference type="InParanoid" id="A0A165EF61"/>
<gene>
    <name evidence="2" type="ORF">EXIGLDRAFT_217252</name>
</gene>
<feature type="chain" id="PRO_5007857200" description="Secreted protein" evidence="1">
    <location>
        <begin position="17"/>
        <end position="107"/>
    </location>
</feature>
<evidence type="ECO:0000313" key="3">
    <source>
        <dbReference type="Proteomes" id="UP000077266"/>
    </source>
</evidence>
<accession>A0A165EF61</accession>
<evidence type="ECO:0008006" key="4">
    <source>
        <dbReference type="Google" id="ProtNLM"/>
    </source>
</evidence>
<feature type="signal peptide" evidence="1">
    <location>
        <begin position="1"/>
        <end position="16"/>
    </location>
</feature>